<evidence type="ECO:0000259" key="3">
    <source>
        <dbReference type="Pfam" id="PF01243"/>
    </source>
</evidence>
<dbReference type="InterPro" id="IPR012349">
    <property type="entry name" value="Split_barrel_FMN-bd"/>
</dbReference>
<evidence type="ECO:0000313" key="4">
    <source>
        <dbReference type="EMBL" id="MEN1947900.1"/>
    </source>
</evidence>
<accession>A0ABU9W7C9</accession>
<sequence>MSPETSSTETSSTETSSTGAAAPALFDQANPAHVKALQKLDSEIIAWITTVRSDGAPRSVPVWFLWHEGTVLVMSEPTTAKVHAIRRGSPVQLHLETGPFGSDVVILSGSAEVSETDAAGWLPRIRDAYSAKYAEAMGDYGMDIEPIMAQFSSVIVFTPERLSAW</sequence>
<dbReference type="PANTHER" id="PTHR35176:SF4">
    <property type="entry name" value="PYRIDOXAMINE 5'-PHOSPHATE OXIDASE-RELATED FMN-BINDING"/>
    <property type="match status" value="1"/>
</dbReference>
<proteinExistence type="predicted"/>
<dbReference type="Pfam" id="PF01243">
    <property type="entry name" value="PNPOx_N"/>
    <property type="match status" value="1"/>
</dbReference>
<organism evidence="4 5">
    <name type="scientific">Leifsonia stereocauli</name>
    <dbReference type="NCBI Taxonomy" id="3134136"/>
    <lineage>
        <taxon>Bacteria</taxon>
        <taxon>Bacillati</taxon>
        <taxon>Actinomycetota</taxon>
        <taxon>Actinomycetes</taxon>
        <taxon>Micrococcales</taxon>
        <taxon>Microbacteriaceae</taxon>
        <taxon>Leifsonia</taxon>
    </lineage>
</organism>
<keyword evidence="1" id="KW-0560">Oxidoreductase</keyword>
<evidence type="ECO:0000256" key="2">
    <source>
        <dbReference type="SAM" id="MobiDB-lite"/>
    </source>
</evidence>
<dbReference type="SUPFAM" id="SSF50475">
    <property type="entry name" value="FMN-binding split barrel"/>
    <property type="match status" value="1"/>
</dbReference>
<dbReference type="InterPro" id="IPR011576">
    <property type="entry name" value="Pyridox_Oxase_N"/>
</dbReference>
<comment type="caution">
    <text evidence="4">The sequence shown here is derived from an EMBL/GenBank/DDBJ whole genome shotgun (WGS) entry which is preliminary data.</text>
</comment>
<dbReference type="RefSeq" id="WP_342115606.1">
    <property type="nucleotide sequence ID" value="NZ_JBCAUN010000003.1"/>
</dbReference>
<gene>
    <name evidence="4" type="ORF">WJX64_15180</name>
</gene>
<feature type="region of interest" description="Disordered" evidence="2">
    <location>
        <begin position="1"/>
        <end position="24"/>
    </location>
</feature>
<reference evidence="4 5" key="1">
    <citation type="submission" date="2024-03" db="EMBL/GenBank/DDBJ databases">
        <title>YIM 134122 draft genome.</title>
        <authorList>
            <person name="Zuo S."/>
            <person name="Xiong L."/>
        </authorList>
    </citation>
    <scope>NUCLEOTIDE SEQUENCE [LARGE SCALE GENOMIC DNA]</scope>
    <source>
        <strain evidence="4 5">YIM 134122</strain>
    </source>
</reference>
<feature type="compositionally biased region" description="Low complexity" evidence="2">
    <location>
        <begin position="1"/>
        <end position="18"/>
    </location>
</feature>
<dbReference type="EMBL" id="JBCLVG010000003">
    <property type="protein sequence ID" value="MEN1947900.1"/>
    <property type="molecule type" value="Genomic_DNA"/>
</dbReference>
<keyword evidence="5" id="KW-1185">Reference proteome</keyword>
<evidence type="ECO:0000313" key="5">
    <source>
        <dbReference type="Proteomes" id="UP001425155"/>
    </source>
</evidence>
<evidence type="ECO:0000256" key="1">
    <source>
        <dbReference type="ARBA" id="ARBA00023002"/>
    </source>
</evidence>
<protein>
    <submittedName>
        <fullName evidence="4">Pyridoxamine 5'-phosphate oxidase family protein</fullName>
    </submittedName>
</protein>
<dbReference type="PANTHER" id="PTHR35176">
    <property type="entry name" value="HEME OXYGENASE HI_0854-RELATED"/>
    <property type="match status" value="1"/>
</dbReference>
<feature type="domain" description="Pyridoxamine 5'-phosphate oxidase N-terminal" evidence="3">
    <location>
        <begin position="39"/>
        <end position="165"/>
    </location>
</feature>
<dbReference type="Proteomes" id="UP001425155">
    <property type="component" value="Unassembled WGS sequence"/>
</dbReference>
<name>A0ABU9W7C9_9MICO</name>
<dbReference type="InterPro" id="IPR052019">
    <property type="entry name" value="F420H2_bilvrd_red/Heme_oxyg"/>
</dbReference>
<dbReference type="Gene3D" id="2.30.110.10">
    <property type="entry name" value="Electron Transport, Fmn-binding Protein, Chain A"/>
    <property type="match status" value="1"/>
</dbReference>